<keyword evidence="10" id="KW-0539">Nucleus</keyword>
<dbReference type="GO" id="GO:0005634">
    <property type="term" value="C:nucleus"/>
    <property type="evidence" value="ECO:0007669"/>
    <property type="project" value="UniProtKB-SubCell"/>
</dbReference>
<comment type="subcellular location">
    <subcellularLocation>
        <location evidence="1">Nucleus</location>
    </subcellularLocation>
</comment>
<evidence type="ECO:0000256" key="8">
    <source>
        <dbReference type="ARBA" id="ARBA00023015"/>
    </source>
</evidence>
<dbReference type="GO" id="GO:0004402">
    <property type="term" value="F:histone acetyltransferase activity"/>
    <property type="evidence" value="ECO:0007669"/>
    <property type="project" value="InterPro"/>
</dbReference>
<evidence type="ECO:0000256" key="4">
    <source>
        <dbReference type="ARBA" id="ARBA00022723"/>
    </source>
</evidence>
<dbReference type="Gene3D" id="1.20.1020.10">
    <property type="entry name" value="TAZ domain"/>
    <property type="match status" value="1"/>
</dbReference>
<comment type="caution">
    <text evidence="14">The sequence shown here is derived from an EMBL/GenBank/DDBJ whole genome shotgun (WGS) entry which is preliminary data.</text>
</comment>
<dbReference type="GO" id="GO:0031490">
    <property type="term" value="F:chromatin DNA binding"/>
    <property type="evidence" value="ECO:0007669"/>
    <property type="project" value="TreeGrafter"/>
</dbReference>
<dbReference type="Proteomes" id="UP001328107">
    <property type="component" value="Unassembled WGS sequence"/>
</dbReference>
<dbReference type="InterPro" id="IPR000197">
    <property type="entry name" value="Znf_TAZ"/>
</dbReference>
<proteinExistence type="predicted"/>
<comment type="catalytic activity">
    <reaction evidence="11">
        <text>L-lysyl-[protein] + acetyl-CoA = N(6)-acetyl-L-lysyl-[protein] + CoA + H(+)</text>
        <dbReference type="Rhea" id="RHEA:45948"/>
        <dbReference type="Rhea" id="RHEA-COMP:9752"/>
        <dbReference type="Rhea" id="RHEA-COMP:10731"/>
        <dbReference type="ChEBI" id="CHEBI:15378"/>
        <dbReference type="ChEBI" id="CHEBI:29969"/>
        <dbReference type="ChEBI" id="CHEBI:57287"/>
        <dbReference type="ChEBI" id="CHEBI:57288"/>
        <dbReference type="ChEBI" id="CHEBI:61930"/>
        <dbReference type="EC" id="2.3.1.48"/>
    </reaction>
</comment>
<dbReference type="GO" id="GO:0003713">
    <property type="term" value="F:transcription coactivator activity"/>
    <property type="evidence" value="ECO:0007669"/>
    <property type="project" value="TreeGrafter"/>
</dbReference>
<evidence type="ECO:0000313" key="15">
    <source>
        <dbReference type="Proteomes" id="UP001328107"/>
    </source>
</evidence>
<keyword evidence="9" id="KW-0804">Transcription</keyword>
<dbReference type="InterPro" id="IPR035898">
    <property type="entry name" value="TAZ_dom_sf"/>
</dbReference>
<feature type="domain" description="TAZ-type" evidence="13">
    <location>
        <begin position="1"/>
        <end position="56"/>
    </location>
</feature>
<dbReference type="SUPFAM" id="SSF57933">
    <property type="entry name" value="TAZ domain"/>
    <property type="match status" value="1"/>
</dbReference>
<dbReference type="GO" id="GO:0045944">
    <property type="term" value="P:positive regulation of transcription by RNA polymerase II"/>
    <property type="evidence" value="ECO:0007669"/>
    <property type="project" value="TreeGrafter"/>
</dbReference>
<dbReference type="Pfam" id="PF02135">
    <property type="entry name" value="zf-TAZ"/>
    <property type="match status" value="1"/>
</dbReference>
<dbReference type="PANTHER" id="PTHR13808">
    <property type="entry name" value="CBP/P300-RELATED"/>
    <property type="match status" value="1"/>
</dbReference>
<dbReference type="GO" id="GO:0000123">
    <property type="term" value="C:histone acetyltransferase complex"/>
    <property type="evidence" value="ECO:0007669"/>
    <property type="project" value="TreeGrafter"/>
</dbReference>
<name>A0AAN5CFK0_9BILA</name>
<dbReference type="EC" id="2.3.1.48" evidence="2"/>
<dbReference type="GO" id="GO:0008270">
    <property type="term" value="F:zinc ion binding"/>
    <property type="evidence" value="ECO:0007669"/>
    <property type="project" value="UniProtKB-KW"/>
</dbReference>
<evidence type="ECO:0000313" key="14">
    <source>
        <dbReference type="EMBL" id="GMR41299.1"/>
    </source>
</evidence>
<dbReference type="InterPro" id="IPR013178">
    <property type="entry name" value="Histone_AcTrfase_Rtt109/CBP"/>
</dbReference>
<organism evidence="14 15">
    <name type="scientific">Pristionchus mayeri</name>
    <dbReference type="NCBI Taxonomy" id="1317129"/>
    <lineage>
        <taxon>Eukaryota</taxon>
        <taxon>Metazoa</taxon>
        <taxon>Ecdysozoa</taxon>
        <taxon>Nematoda</taxon>
        <taxon>Chromadorea</taxon>
        <taxon>Rhabditida</taxon>
        <taxon>Rhabditina</taxon>
        <taxon>Diplogasteromorpha</taxon>
        <taxon>Diplogasteroidea</taxon>
        <taxon>Neodiplogasteridae</taxon>
        <taxon>Pristionchus</taxon>
    </lineage>
</organism>
<evidence type="ECO:0000256" key="10">
    <source>
        <dbReference type="ARBA" id="ARBA00023242"/>
    </source>
</evidence>
<keyword evidence="8" id="KW-0805">Transcription regulation</keyword>
<protein>
    <recommendedName>
        <fullName evidence="2">histone acetyltransferase</fullName>
        <ecNumber evidence="2">2.3.1.48</ecNumber>
    </recommendedName>
</protein>
<evidence type="ECO:0000256" key="1">
    <source>
        <dbReference type="ARBA" id="ARBA00004123"/>
    </source>
</evidence>
<dbReference type="EMBL" id="BTRK01000003">
    <property type="protein sequence ID" value="GMR41299.1"/>
    <property type="molecule type" value="Genomic_DNA"/>
</dbReference>
<gene>
    <name evidence="14" type="ORF">PMAYCL1PPCAC_11494</name>
</gene>
<feature type="non-terminal residue" evidence="14">
    <location>
        <position position="1"/>
    </location>
</feature>
<evidence type="ECO:0000256" key="7">
    <source>
        <dbReference type="ARBA" id="ARBA00022853"/>
    </source>
</evidence>
<evidence type="ECO:0000259" key="13">
    <source>
        <dbReference type="PROSITE" id="PS50134"/>
    </source>
</evidence>
<evidence type="ECO:0000256" key="6">
    <source>
        <dbReference type="ARBA" id="ARBA00022833"/>
    </source>
</evidence>
<evidence type="ECO:0000256" key="9">
    <source>
        <dbReference type="ARBA" id="ARBA00023163"/>
    </source>
</evidence>
<keyword evidence="3" id="KW-0808">Transferase</keyword>
<keyword evidence="7" id="KW-0156">Chromatin regulator</keyword>
<dbReference type="PROSITE" id="PS50134">
    <property type="entry name" value="ZF_TAZ"/>
    <property type="match status" value="1"/>
</dbReference>
<dbReference type="AlphaFoldDB" id="A0AAN5CFK0"/>
<keyword evidence="4 12" id="KW-0479">Metal-binding</keyword>
<dbReference type="PANTHER" id="PTHR13808:SF1">
    <property type="entry name" value="HISTONE ACETYLTRANSFERASE"/>
    <property type="match status" value="1"/>
</dbReference>
<evidence type="ECO:0000256" key="3">
    <source>
        <dbReference type="ARBA" id="ARBA00022679"/>
    </source>
</evidence>
<keyword evidence="6 12" id="KW-0862">Zinc</keyword>
<keyword evidence="15" id="KW-1185">Reference proteome</keyword>
<dbReference type="SMART" id="SM00551">
    <property type="entry name" value="ZnF_TAZ"/>
    <property type="match status" value="1"/>
</dbReference>
<accession>A0AAN5CFK0</accession>
<evidence type="ECO:0000256" key="11">
    <source>
        <dbReference type="ARBA" id="ARBA00048017"/>
    </source>
</evidence>
<feature type="zinc finger region" description="TAZ-type" evidence="12">
    <location>
        <begin position="1"/>
        <end position="56"/>
    </location>
</feature>
<reference evidence="15" key="1">
    <citation type="submission" date="2022-10" db="EMBL/GenBank/DDBJ databases">
        <title>Genome assembly of Pristionchus species.</title>
        <authorList>
            <person name="Yoshida K."/>
            <person name="Sommer R.J."/>
        </authorList>
    </citation>
    <scope>NUCLEOTIDE SEQUENCE [LARGE SCALE GENOMIC DNA]</scope>
    <source>
        <strain evidence="15">RS5460</strain>
    </source>
</reference>
<evidence type="ECO:0000256" key="12">
    <source>
        <dbReference type="PROSITE-ProRule" id="PRU00203"/>
    </source>
</evidence>
<sequence>GTCQRSCKKMKRVVEHSKVCNQRPDCKVCKQLVALACYHAKSCETDGCMVPFCVQINNKVEGNP</sequence>
<dbReference type="GO" id="GO:0005667">
    <property type="term" value="C:transcription regulator complex"/>
    <property type="evidence" value="ECO:0007669"/>
    <property type="project" value="TreeGrafter"/>
</dbReference>
<evidence type="ECO:0000256" key="5">
    <source>
        <dbReference type="ARBA" id="ARBA00022771"/>
    </source>
</evidence>
<keyword evidence="5 12" id="KW-0863">Zinc-finger</keyword>
<evidence type="ECO:0000256" key="2">
    <source>
        <dbReference type="ARBA" id="ARBA00013184"/>
    </source>
</evidence>
<feature type="non-terminal residue" evidence="14">
    <location>
        <position position="64"/>
    </location>
</feature>